<name>A0A397JCH5_9GLOM</name>
<dbReference type="EMBL" id="PQFF01000096">
    <property type="protein sequence ID" value="RHZ82894.1"/>
    <property type="molecule type" value="Genomic_DNA"/>
</dbReference>
<evidence type="ECO:0000313" key="2">
    <source>
        <dbReference type="Proteomes" id="UP000266861"/>
    </source>
</evidence>
<dbReference type="OrthoDB" id="2444511at2759"/>
<dbReference type="AlphaFoldDB" id="A0A397JCH5"/>
<gene>
    <name evidence="1" type="ORF">Glove_103g266</name>
</gene>
<protein>
    <submittedName>
        <fullName evidence="1">Uncharacterized protein</fullName>
    </submittedName>
</protein>
<evidence type="ECO:0000313" key="1">
    <source>
        <dbReference type="EMBL" id="RHZ82894.1"/>
    </source>
</evidence>
<organism evidence="1 2">
    <name type="scientific">Diversispora epigaea</name>
    <dbReference type="NCBI Taxonomy" id="1348612"/>
    <lineage>
        <taxon>Eukaryota</taxon>
        <taxon>Fungi</taxon>
        <taxon>Fungi incertae sedis</taxon>
        <taxon>Mucoromycota</taxon>
        <taxon>Glomeromycotina</taxon>
        <taxon>Glomeromycetes</taxon>
        <taxon>Diversisporales</taxon>
        <taxon>Diversisporaceae</taxon>
        <taxon>Diversispora</taxon>
    </lineage>
</organism>
<dbReference type="Proteomes" id="UP000266861">
    <property type="component" value="Unassembled WGS sequence"/>
</dbReference>
<proteinExistence type="predicted"/>
<keyword evidence="2" id="KW-1185">Reference proteome</keyword>
<accession>A0A397JCH5</accession>
<comment type="caution">
    <text evidence="1">The sequence shown here is derived from an EMBL/GenBank/DDBJ whole genome shotgun (WGS) entry which is preliminary data.</text>
</comment>
<sequence>MLDQNSMTNEKFNTFVSWIKFLIKKIFNGEWSALATIFFETNSSSFSITKQIPYWKNNNSTNIYQQINGIATGIAIEMLGFEQVVKLWGNYLIRNQTNLSKIHEPFAILENKKSANKIVKKLKNTLIKIKNQNLTSILSVKVNHTFQEILVEKVHQQRKSKKSKLTSGNFLDNLDNDNRFCVNKEYYNNCLLKINDTKTSNSNLDNNKTEQINFENENRNKNNSNNEQYNNNNQDRIIEIIKQVELTTCVVIDYINKKI</sequence>
<reference evidence="1 2" key="1">
    <citation type="submission" date="2018-08" db="EMBL/GenBank/DDBJ databases">
        <title>Genome and evolution of the arbuscular mycorrhizal fungus Diversispora epigaea (formerly Glomus versiforme) and its bacterial endosymbionts.</title>
        <authorList>
            <person name="Sun X."/>
            <person name="Fei Z."/>
            <person name="Harrison M."/>
        </authorList>
    </citation>
    <scope>NUCLEOTIDE SEQUENCE [LARGE SCALE GENOMIC DNA]</scope>
    <source>
        <strain evidence="1 2">IT104</strain>
    </source>
</reference>